<dbReference type="Gene3D" id="1.20.1050.80">
    <property type="entry name" value="VPS9 domain"/>
    <property type="match status" value="1"/>
</dbReference>
<dbReference type="SMART" id="SM00167">
    <property type="entry name" value="VPS9"/>
    <property type="match status" value="1"/>
</dbReference>
<feature type="region of interest" description="Disordered" evidence="1">
    <location>
        <begin position="111"/>
        <end position="139"/>
    </location>
</feature>
<dbReference type="InterPro" id="IPR045046">
    <property type="entry name" value="Vps9-like"/>
</dbReference>
<dbReference type="OMA" id="YAMEEFI"/>
<dbReference type="PANTHER" id="PTHR23101:SF98">
    <property type="entry name" value="VPS9 DOMAIN-CONTAINING PROTEIN 1"/>
    <property type="match status" value="1"/>
</dbReference>
<dbReference type="CTD" id="9605"/>
<feature type="domain" description="VPS9" evidence="2">
    <location>
        <begin position="795"/>
        <end position="943"/>
    </location>
</feature>
<feature type="compositionally biased region" description="Basic and acidic residues" evidence="1">
    <location>
        <begin position="653"/>
        <end position="668"/>
    </location>
</feature>
<reference evidence="4" key="1">
    <citation type="submission" date="2025-08" db="UniProtKB">
        <authorList>
            <consortium name="RefSeq"/>
        </authorList>
    </citation>
    <scope>IDENTIFICATION</scope>
</reference>
<feature type="compositionally biased region" description="Basic and acidic residues" evidence="1">
    <location>
        <begin position="477"/>
        <end position="511"/>
    </location>
</feature>
<dbReference type="GO" id="GO:0030139">
    <property type="term" value="C:endocytic vesicle"/>
    <property type="evidence" value="ECO:0007669"/>
    <property type="project" value="TreeGrafter"/>
</dbReference>
<protein>
    <submittedName>
        <fullName evidence="4">VPS9 domain-containing protein 1-like</fullName>
    </submittedName>
</protein>
<dbReference type="GO" id="GO:0005829">
    <property type="term" value="C:cytosol"/>
    <property type="evidence" value="ECO:0007669"/>
    <property type="project" value="TreeGrafter"/>
</dbReference>
<evidence type="ECO:0000313" key="3">
    <source>
        <dbReference type="Proteomes" id="UP000694845"/>
    </source>
</evidence>
<evidence type="ECO:0000313" key="4">
    <source>
        <dbReference type="RefSeq" id="XP_022098070.1"/>
    </source>
</evidence>
<feature type="compositionally biased region" description="Polar residues" evidence="1">
    <location>
        <begin position="450"/>
        <end position="461"/>
    </location>
</feature>
<gene>
    <name evidence="4" type="primary">LOC110983258</name>
</gene>
<feature type="compositionally biased region" description="Basic and acidic residues" evidence="1">
    <location>
        <begin position="629"/>
        <end position="644"/>
    </location>
</feature>
<organism evidence="3 4">
    <name type="scientific">Acanthaster planci</name>
    <name type="common">Crown-of-thorns starfish</name>
    <dbReference type="NCBI Taxonomy" id="133434"/>
    <lineage>
        <taxon>Eukaryota</taxon>
        <taxon>Metazoa</taxon>
        <taxon>Echinodermata</taxon>
        <taxon>Eleutherozoa</taxon>
        <taxon>Asterozoa</taxon>
        <taxon>Asteroidea</taxon>
        <taxon>Valvatacea</taxon>
        <taxon>Valvatida</taxon>
        <taxon>Acanthasteridae</taxon>
        <taxon>Acanthaster</taxon>
    </lineage>
</organism>
<dbReference type="InterPro" id="IPR036181">
    <property type="entry name" value="MIT_dom_sf"/>
</dbReference>
<dbReference type="AlphaFoldDB" id="A0A8B7YZX9"/>
<keyword evidence="3" id="KW-1185">Reference proteome</keyword>
<dbReference type="GO" id="GO:0031267">
    <property type="term" value="F:small GTPase binding"/>
    <property type="evidence" value="ECO:0007669"/>
    <property type="project" value="TreeGrafter"/>
</dbReference>
<dbReference type="InterPro" id="IPR037191">
    <property type="entry name" value="VPS9_dom_sf"/>
</dbReference>
<dbReference type="RefSeq" id="XP_022098070.1">
    <property type="nucleotide sequence ID" value="XM_022242378.1"/>
</dbReference>
<dbReference type="PANTHER" id="PTHR23101">
    <property type="entry name" value="RAB GDP/GTP EXCHANGE FACTOR"/>
    <property type="match status" value="1"/>
</dbReference>
<proteinExistence type="predicted"/>
<dbReference type="PROSITE" id="PS51205">
    <property type="entry name" value="VPS9"/>
    <property type="match status" value="1"/>
</dbReference>
<feature type="compositionally biased region" description="Basic and acidic residues" evidence="1">
    <location>
        <begin position="698"/>
        <end position="711"/>
    </location>
</feature>
<dbReference type="OrthoDB" id="10264848at2759"/>
<feature type="region of interest" description="Disordered" evidence="1">
    <location>
        <begin position="425"/>
        <end position="711"/>
    </location>
</feature>
<dbReference type="Pfam" id="PF02204">
    <property type="entry name" value="VPS9"/>
    <property type="match status" value="1"/>
</dbReference>
<dbReference type="SUPFAM" id="SSF116846">
    <property type="entry name" value="MIT domain"/>
    <property type="match status" value="1"/>
</dbReference>
<dbReference type="InterPro" id="IPR003123">
    <property type="entry name" value="VPS9"/>
</dbReference>
<dbReference type="KEGG" id="aplc:110983258"/>
<dbReference type="GO" id="GO:0016192">
    <property type="term" value="P:vesicle-mediated transport"/>
    <property type="evidence" value="ECO:0007669"/>
    <property type="project" value="InterPro"/>
</dbReference>
<evidence type="ECO:0000256" key="1">
    <source>
        <dbReference type="SAM" id="MobiDB-lite"/>
    </source>
</evidence>
<dbReference type="SUPFAM" id="SSF109993">
    <property type="entry name" value="VPS9 domain"/>
    <property type="match status" value="1"/>
</dbReference>
<dbReference type="GeneID" id="110983258"/>
<dbReference type="Proteomes" id="UP000694845">
    <property type="component" value="Unplaced"/>
</dbReference>
<name>A0A8B7YZX9_ACAPL</name>
<feature type="compositionally biased region" description="Acidic residues" evidence="1">
    <location>
        <begin position="528"/>
        <end position="539"/>
    </location>
</feature>
<evidence type="ECO:0000259" key="2">
    <source>
        <dbReference type="PROSITE" id="PS51205"/>
    </source>
</evidence>
<dbReference type="GO" id="GO:0005085">
    <property type="term" value="F:guanyl-nucleotide exchange factor activity"/>
    <property type="evidence" value="ECO:0007669"/>
    <property type="project" value="InterPro"/>
</dbReference>
<sequence length="943" mass="103922">MEGSLHTAMKAVGQAIQLDGAGRSREAYYRYLACIQYISQTVLEEAKNQGYQGPIKTKSTARMLKLAQQCMDRVTAIMENAEEGSSAHLAPPPHPDEQSGRFSPSICTFNSSPVPVEQPSGASRPPPMMSTSPKPAKFPSASGIPVTAPMASLPVPVGYQRLHVTRKDKLTPLEAAYVENRRLMNSYRARLVQLMETNRGKGQLNKTTLNLTLQRRLMENMAIARAREAALAKKIQERHQRLQEEAARRFSTTGEPTKAEIELREFYASVMEFESNETWLLEWRRKLSASSRDLPFIHALINHILACPDHPFTVLLKKFQCAIYQSLLPLVRKDAQELEQIRVPYKTVEPLQLAGSKRKVIPPDGFATPGDLMDKSLDEDLMRRLHALRNSSDDEKRESLYGDMLASSSSLDEDEEDDLWDELSEGDNTLEDGIGTESEEVGGGGGTSVNSDSASVKSQVSVDAELCDNQDASQISHHGDKDRRNDAGRPGEAAVDEREPSVDESGDRLEGHGSSMSNEGEAEIPAVEIDEEEIGEEDDVIGRMKTISTEVQEDLQEALAEGEELRQHLETQIEQDTADGMAPLNGDSDPGEIPGETQDADGNSEGGQKTIPPSAHEGGDGESNGILGEMEKNDNGPDSGHDAEESAPSNLEQAKKSAGDGEDVKKDEDDVPESAATEDAPEQDAKGQGGDNESEEAGEAKQSGKEMEEQEKIAKLQEDALQRHLKHISKDIQSYLDRLQGLLVAIYEELDSAVAKEQCIAVIEKHFFHLIWRPLLTLFRRANLRKEISAATAMTKYQHALPENIGIIKKLCLTSEDDDGAPHEGDRYPYQLAVEELRRITGYFSPLEKLECIVKASRAIITCVGDYYEAQGTSRENTENAVGCDDLLPILSFVVIKSALPHIVSECSIMEEFIHEGYLFGEEGYCLTTLQTSLGYVLKLAED</sequence>
<accession>A0A8B7YZX9</accession>
<feature type="compositionally biased region" description="Acidic residues" evidence="1">
    <location>
        <begin position="551"/>
        <end position="562"/>
    </location>
</feature>